<reference evidence="1" key="1">
    <citation type="submission" date="2020-01" db="EMBL/GenBank/DDBJ databases">
        <title>Development of genomics and gene disruption for Polysphondylium violaceum indicates a role for the polyketide synthase stlB in stalk morphogenesis.</title>
        <authorList>
            <person name="Narita B."/>
            <person name="Kawabe Y."/>
            <person name="Kin K."/>
            <person name="Saito T."/>
            <person name="Gibbs R."/>
            <person name="Kuspa A."/>
            <person name="Muzny D."/>
            <person name="Queller D."/>
            <person name="Richards S."/>
            <person name="Strassman J."/>
            <person name="Sucgang R."/>
            <person name="Worley K."/>
            <person name="Schaap P."/>
        </authorList>
    </citation>
    <scope>NUCLEOTIDE SEQUENCE</scope>
    <source>
        <strain evidence="1">QSvi11</strain>
    </source>
</reference>
<organism evidence="1 2">
    <name type="scientific">Polysphondylium violaceum</name>
    <dbReference type="NCBI Taxonomy" id="133409"/>
    <lineage>
        <taxon>Eukaryota</taxon>
        <taxon>Amoebozoa</taxon>
        <taxon>Evosea</taxon>
        <taxon>Eumycetozoa</taxon>
        <taxon>Dictyostelia</taxon>
        <taxon>Dictyosteliales</taxon>
        <taxon>Dictyosteliaceae</taxon>
        <taxon>Polysphondylium</taxon>
    </lineage>
</organism>
<evidence type="ECO:0000313" key="1">
    <source>
        <dbReference type="EMBL" id="KAF2070210.1"/>
    </source>
</evidence>
<dbReference type="Proteomes" id="UP000695562">
    <property type="component" value="Unassembled WGS sequence"/>
</dbReference>
<evidence type="ECO:0008006" key="3">
    <source>
        <dbReference type="Google" id="ProtNLM"/>
    </source>
</evidence>
<keyword evidence="2" id="KW-1185">Reference proteome</keyword>
<accession>A0A8J4PLK5</accession>
<sequence>MIDQLFQKVFNNKFISTTIYQNVHQIQINKNSLKYQDIVDIGWMFRNGHKGLLKEKLDNNSYLYLDNKDLFSEIANKDTELFIQLFKQFKQGALEYYNQAFNRNRLYFLVDLVNIDVVKYLHENGYAQKISSHVNIRFFEFDINILKYYLENGLFSPTLQNLIPFVTIQKRPTPFSKEMVDLMVQFIPSPISVVVAKSFLDSLVTNIVPYVFGATSKLFDQGIQSCKFFGNTFTYNQIVEIIQKKEKELCLKSKLQKEKGFLGANCHVDAVELVANFWEIRMLYGQQAFIDKWKSLSNRIRVTSSKIYFATTTTFCPDDITDDDISVPEIGVDILSACCVTPSLKVIDFISSLGYSDNLIMDTMAGHMHPFLIQLVAITDQNERDIIVKLCKISSSFMIDLIYYCCQQTNVESFTYYFTLFKEQINEDAIHEYYECALNHRQYEICKLMESHGYLFSKFFDTNNRFHLIYLYLSNTIQGDSKDQVIQNKLLNIAIDSNDFFGLKYVFNNYQCESFDRDTLIKIGSRVYNLSIIDYICKNACFSDPNFINELIEIATINNNKILIQYFINEKYLYN</sequence>
<name>A0A8J4PLK5_9MYCE</name>
<dbReference type="PANTHER" id="PTHR31550">
    <property type="entry name" value="ANKYRIN REPEAT PROTEIN-RELATED-RELATED"/>
    <property type="match status" value="1"/>
</dbReference>
<evidence type="ECO:0000313" key="2">
    <source>
        <dbReference type="Proteomes" id="UP000695562"/>
    </source>
</evidence>
<gene>
    <name evidence="1" type="ORF">CYY_008471</name>
</gene>
<protein>
    <recommendedName>
        <fullName evidence="3">Ankyrin repeat protein</fullName>
    </recommendedName>
</protein>
<dbReference type="EMBL" id="AJWJ01000525">
    <property type="protein sequence ID" value="KAF2070210.1"/>
    <property type="molecule type" value="Genomic_DNA"/>
</dbReference>
<comment type="caution">
    <text evidence="1">The sequence shown here is derived from an EMBL/GenBank/DDBJ whole genome shotgun (WGS) entry which is preliminary data.</text>
</comment>
<dbReference type="AlphaFoldDB" id="A0A8J4PLK5"/>
<proteinExistence type="predicted"/>